<evidence type="ECO:0000256" key="1">
    <source>
        <dbReference type="ARBA" id="ARBA00004141"/>
    </source>
</evidence>
<dbReference type="SUPFAM" id="SSF48652">
    <property type="entry name" value="Tetraspanin"/>
    <property type="match status" value="1"/>
</dbReference>
<dbReference type="FunFam" id="1.10.1450.10:FF:000029">
    <property type="entry name" value="Tetraspanin"/>
    <property type="match status" value="1"/>
</dbReference>
<gene>
    <name evidence="8" type="ORF">BOX15_Mlig028043g1</name>
    <name evidence="9" type="ORF">BOX15_Mlig028043g2</name>
</gene>
<evidence type="ECO:0000256" key="4">
    <source>
        <dbReference type="ARBA" id="ARBA00022989"/>
    </source>
</evidence>
<keyword evidence="5 7" id="KW-0472">Membrane</keyword>
<name>A0A267GIP3_9PLAT</name>
<dbReference type="Proteomes" id="UP000215902">
    <property type="component" value="Unassembled WGS sequence"/>
</dbReference>
<dbReference type="GO" id="GO:0005886">
    <property type="term" value="C:plasma membrane"/>
    <property type="evidence" value="ECO:0007669"/>
    <property type="project" value="TreeGrafter"/>
</dbReference>
<keyword evidence="6" id="KW-1015">Disulfide bond</keyword>
<dbReference type="OrthoDB" id="9993879at2759"/>
<dbReference type="PIRSF" id="PIRSF002419">
    <property type="entry name" value="Tetraspanin"/>
    <property type="match status" value="1"/>
</dbReference>
<protein>
    <recommendedName>
        <fullName evidence="7">Tetraspanin</fullName>
    </recommendedName>
</protein>
<comment type="caution">
    <text evidence="9">The sequence shown here is derived from an EMBL/GenBank/DDBJ whole genome shotgun (WGS) entry which is preliminary data.</text>
</comment>
<keyword evidence="4 7" id="KW-1133">Transmembrane helix</keyword>
<dbReference type="STRING" id="282301.A0A267GIP3"/>
<feature type="transmembrane region" description="Helical" evidence="7">
    <location>
        <begin position="205"/>
        <end position="232"/>
    </location>
</feature>
<dbReference type="EMBL" id="NIVC01001427">
    <property type="protein sequence ID" value="PAA68037.1"/>
    <property type="molecule type" value="Genomic_DNA"/>
</dbReference>
<proteinExistence type="inferred from homology"/>
<evidence type="ECO:0000256" key="5">
    <source>
        <dbReference type="ARBA" id="ARBA00023136"/>
    </source>
</evidence>
<evidence type="ECO:0000313" key="9">
    <source>
        <dbReference type="EMBL" id="PAA85918.1"/>
    </source>
</evidence>
<sequence>MANDFTKIFSKCILSIIFISLWAASACLIVVGAVVWHGAGSIDSIAKSTYALVPTVIILGSGIFLFLLGVIGCFACINENRCLLSTFFILLLLILLGEITAATMGIVYHGQVRSAIDTELNKELQSYHNDSLLKSEVDFIQSTYQCCGVNNFTDWLETPWSRQHNLTVPDSCCRDHRCNDTDPTVDSQVFHSGCLSKLNYDFSRFLGLIAAFSLVVAILQALGLLASCVLMCRERRSPTYQRFGEQEGGRHV</sequence>
<keyword evidence="3 7" id="KW-0812">Transmembrane</keyword>
<feature type="transmembrane region" description="Helical" evidence="7">
    <location>
        <begin position="56"/>
        <end position="77"/>
    </location>
</feature>
<dbReference type="AlphaFoldDB" id="A0A267GIP3"/>
<dbReference type="PROSITE" id="PS51257">
    <property type="entry name" value="PROKAR_LIPOPROTEIN"/>
    <property type="match status" value="1"/>
</dbReference>
<organism evidence="9 10">
    <name type="scientific">Macrostomum lignano</name>
    <dbReference type="NCBI Taxonomy" id="282301"/>
    <lineage>
        <taxon>Eukaryota</taxon>
        <taxon>Metazoa</taxon>
        <taxon>Spiralia</taxon>
        <taxon>Lophotrochozoa</taxon>
        <taxon>Platyhelminthes</taxon>
        <taxon>Rhabditophora</taxon>
        <taxon>Macrostomorpha</taxon>
        <taxon>Macrostomida</taxon>
        <taxon>Macrostomidae</taxon>
        <taxon>Macrostomum</taxon>
    </lineage>
</organism>
<comment type="subcellular location">
    <subcellularLocation>
        <location evidence="1 7">Membrane</location>
        <topology evidence="1 7">Multi-pass membrane protein</topology>
    </subcellularLocation>
</comment>
<evidence type="ECO:0000256" key="7">
    <source>
        <dbReference type="RuleBase" id="RU361218"/>
    </source>
</evidence>
<dbReference type="CDD" id="cd03127">
    <property type="entry name" value="tetraspanin_LEL"/>
    <property type="match status" value="1"/>
</dbReference>
<dbReference type="PANTHER" id="PTHR19282:SF544">
    <property type="entry name" value="TETRASPANIN"/>
    <property type="match status" value="1"/>
</dbReference>
<dbReference type="PANTHER" id="PTHR19282">
    <property type="entry name" value="TETRASPANIN"/>
    <property type="match status" value="1"/>
</dbReference>
<evidence type="ECO:0000256" key="3">
    <source>
        <dbReference type="ARBA" id="ARBA00022692"/>
    </source>
</evidence>
<evidence type="ECO:0000256" key="2">
    <source>
        <dbReference type="ARBA" id="ARBA00006840"/>
    </source>
</evidence>
<evidence type="ECO:0000313" key="10">
    <source>
        <dbReference type="Proteomes" id="UP000215902"/>
    </source>
</evidence>
<dbReference type="InterPro" id="IPR018499">
    <property type="entry name" value="Tetraspanin/Peripherin"/>
</dbReference>
<reference evidence="9 10" key="1">
    <citation type="submission" date="2017-06" db="EMBL/GenBank/DDBJ databases">
        <title>A platform for efficient transgenesis in Macrostomum lignano, a flatworm model organism for stem cell research.</title>
        <authorList>
            <person name="Berezikov E."/>
        </authorList>
    </citation>
    <scope>NUCLEOTIDE SEQUENCE [LARGE SCALE GENOMIC DNA]</scope>
    <source>
        <strain evidence="9">DV1</strain>
        <tissue evidence="9">Whole organism</tissue>
    </source>
</reference>
<comment type="similarity">
    <text evidence="2 7">Belongs to the tetraspanin (TM4SF) family.</text>
</comment>
<dbReference type="EMBL" id="NIVC01000301">
    <property type="protein sequence ID" value="PAA85918.1"/>
    <property type="molecule type" value="Genomic_DNA"/>
</dbReference>
<dbReference type="InterPro" id="IPR000301">
    <property type="entry name" value="Tetraspanin_animals"/>
</dbReference>
<feature type="transmembrane region" description="Helical" evidence="7">
    <location>
        <begin position="84"/>
        <end position="108"/>
    </location>
</feature>
<evidence type="ECO:0000313" key="8">
    <source>
        <dbReference type="EMBL" id="PAA68037.1"/>
    </source>
</evidence>
<feature type="transmembrane region" description="Helical" evidence="7">
    <location>
        <begin position="12"/>
        <end position="36"/>
    </location>
</feature>
<accession>A0A267GIP3</accession>
<dbReference type="PRINTS" id="PR00259">
    <property type="entry name" value="TMFOUR"/>
</dbReference>
<keyword evidence="10" id="KW-1185">Reference proteome</keyword>
<dbReference type="Pfam" id="PF00335">
    <property type="entry name" value="Tetraspanin"/>
    <property type="match status" value="1"/>
</dbReference>
<dbReference type="Gene3D" id="1.10.1450.10">
    <property type="entry name" value="Tetraspanin"/>
    <property type="match status" value="1"/>
</dbReference>
<evidence type="ECO:0000256" key="6">
    <source>
        <dbReference type="PIRSR" id="PIRSR002419-1"/>
    </source>
</evidence>
<dbReference type="InterPro" id="IPR008952">
    <property type="entry name" value="Tetraspanin_EC2_sf"/>
</dbReference>
<feature type="disulfide bond" evidence="6">
    <location>
        <begin position="147"/>
        <end position="173"/>
    </location>
</feature>